<gene>
    <name evidence="2" type="ORF">LCGC14_1845130</name>
</gene>
<proteinExistence type="predicted"/>
<feature type="region of interest" description="Disordered" evidence="1">
    <location>
        <begin position="98"/>
        <end position="141"/>
    </location>
</feature>
<evidence type="ECO:0000313" key="2">
    <source>
        <dbReference type="EMBL" id="KKL96369.1"/>
    </source>
</evidence>
<dbReference type="AlphaFoldDB" id="A0A0F9GBW6"/>
<name>A0A0F9GBW6_9ZZZZ</name>
<reference evidence="2" key="1">
    <citation type="journal article" date="2015" name="Nature">
        <title>Complex archaea that bridge the gap between prokaryotes and eukaryotes.</title>
        <authorList>
            <person name="Spang A."/>
            <person name="Saw J.H."/>
            <person name="Jorgensen S.L."/>
            <person name="Zaremba-Niedzwiedzka K."/>
            <person name="Martijn J."/>
            <person name="Lind A.E."/>
            <person name="van Eijk R."/>
            <person name="Schleper C."/>
            <person name="Guy L."/>
            <person name="Ettema T.J."/>
        </authorList>
    </citation>
    <scope>NUCLEOTIDE SEQUENCE</scope>
</reference>
<accession>A0A0F9GBW6</accession>
<sequence>EDREGKGPLMSDDSIREKILAMSEPDVEWKKILVESQMFEIIKSGVLSKHVGEQLNVKLATTGVPEITPEMLANADPELLAAISESASLEDISGGVNPGTLAGIAETTGIPPGPQSGDPEQANREGEAALADQQTGGGAVV</sequence>
<dbReference type="EMBL" id="LAZR01018449">
    <property type="protein sequence ID" value="KKL96369.1"/>
    <property type="molecule type" value="Genomic_DNA"/>
</dbReference>
<feature type="non-terminal residue" evidence="2">
    <location>
        <position position="1"/>
    </location>
</feature>
<evidence type="ECO:0000256" key="1">
    <source>
        <dbReference type="SAM" id="MobiDB-lite"/>
    </source>
</evidence>
<organism evidence="2">
    <name type="scientific">marine sediment metagenome</name>
    <dbReference type="NCBI Taxonomy" id="412755"/>
    <lineage>
        <taxon>unclassified sequences</taxon>
        <taxon>metagenomes</taxon>
        <taxon>ecological metagenomes</taxon>
    </lineage>
</organism>
<comment type="caution">
    <text evidence="2">The sequence shown here is derived from an EMBL/GenBank/DDBJ whole genome shotgun (WGS) entry which is preliminary data.</text>
</comment>
<protein>
    <submittedName>
        <fullName evidence="2">Uncharacterized protein</fullName>
    </submittedName>
</protein>